<organism evidence="1 2">
    <name type="scientific">Sneathiella sedimenti</name>
    <dbReference type="NCBI Taxonomy" id="2816034"/>
    <lineage>
        <taxon>Bacteria</taxon>
        <taxon>Pseudomonadati</taxon>
        <taxon>Pseudomonadota</taxon>
        <taxon>Alphaproteobacteria</taxon>
        <taxon>Sneathiellales</taxon>
        <taxon>Sneathiellaceae</taxon>
        <taxon>Sneathiella</taxon>
    </lineage>
</organism>
<name>A0ABS3F9U2_9PROT</name>
<evidence type="ECO:0000313" key="1">
    <source>
        <dbReference type="EMBL" id="MBO0335285.1"/>
    </source>
</evidence>
<keyword evidence="2" id="KW-1185">Reference proteome</keyword>
<sequence length="180" mass="20347">MNVDVIGKPAFLTDIKYGDFFYTQIGERIYPCLKTFMVKNDTDIIDYVVSFMPSDRDRTHLPRLMEERNLTAKTAYRVSSPVFRSLIVESSLLMDIEYWPKPGIVIESSDATYLTIKSGPMPHGLMYLNINTGELVASSPKAPFVFVMEWKIVLQQGGGEQTLIRFPLGSPTLLKNTAVQ</sequence>
<gene>
    <name evidence="1" type="ORF">J0X12_16810</name>
</gene>
<proteinExistence type="predicted"/>
<comment type="caution">
    <text evidence="1">The sequence shown here is derived from an EMBL/GenBank/DDBJ whole genome shotgun (WGS) entry which is preliminary data.</text>
</comment>
<dbReference type="EMBL" id="JAFLNC010000006">
    <property type="protein sequence ID" value="MBO0335285.1"/>
    <property type="molecule type" value="Genomic_DNA"/>
</dbReference>
<evidence type="ECO:0000313" key="2">
    <source>
        <dbReference type="Proteomes" id="UP000664761"/>
    </source>
</evidence>
<dbReference type="Proteomes" id="UP000664761">
    <property type="component" value="Unassembled WGS sequence"/>
</dbReference>
<dbReference type="RefSeq" id="WP_207047602.1">
    <property type="nucleotide sequence ID" value="NZ_JAFLNC010000006.1"/>
</dbReference>
<protein>
    <submittedName>
        <fullName evidence="1">Uncharacterized protein</fullName>
    </submittedName>
</protein>
<accession>A0ABS3F9U2</accession>
<reference evidence="1 2" key="1">
    <citation type="submission" date="2021-03" db="EMBL/GenBank/DDBJ databases">
        <title>Sneathiella sp. CAU 1612 isolated from Kang Won-do.</title>
        <authorList>
            <person name="Kim W."/>
        </authorList>
    </citation>
    <scope>NUCLEOTIDE SEQUENCE [LARGE SCALE GENOMIC DNA]</scope>
    <source>
        <strain evidence="1 2">CAU 1612</strain>
    </source>
</reference>